<dbReference type="GO" id="GO:0046872">
    <property type="term" value="F:metal ion binding"/>
    <property type="evidence" value="ECO:0007669"/>
    <property type="project" value="UniProtKB-KW"/>
</dbReference>
<protein>
    <submittedName>
        <fullName evidence="13">Diacylglycerol kinase family lipid kinase</fullName>
    </submittedName>
</protein>
<keyword evidence="3" id="KW-0808">Transferase</keyword>
<sequence>MPAERKKKILFIINPHSGIKSKLGFVDLIEQQIREDFIVKTRLTQRPEHATEIALEAVESGVDAVIAVGGDGSVNEVGRALIGTDVALGIIPLGSGNGFARHLNIPLHEKDALQTINQFRTQIIDTATINGTPFLATAGLGFDAQVGWQFANHGTRGFLSYVQITASAFMGYKPKTYQLSIDGKEIETTAFLINFANAGQYGNNAWIAPSASLSDGLLNICILDKFPKYYVPSIIYKLFNKKIEKLKYYRFLQGKEIWVRNPDIYHIDGEPRGTDVDLLIKIVPLSLKVIY</sequence>
<evidence type="ECO:0000313" key="14">
    <source>
        <dbReference type="Proteomes" id="UP000486602"/>
    </source>
</evidence>
<accession>A0A7K3WV69</accession>
<evidence type="ECO:0000256" key="1">
    <source>
        <dbReference type="ARBA" id="ARBA00001946"/>
    </source>
</evidence>
<evidence type="ECO:0000256" key="10">
    <source>
        <dbReference type="ARBA" id="ARBA00023209"/>
    </source>
</evidence>
<keyword evidence="7" id="KW-0067">ATP-binding</keyword>
<keyword evidence="10" id="KW-0594">Phospholipid biosynthesis</keyword>
<keyword evidence="9" id="KW-0443">Lipid metabolism</keyword>
<dbReference type="InterPro" id="IPR050187">
    <property type="entry name" value="Lipid_Phosphate_FormReg"/>
</dbReference>
<evidence type="ECO:0000256" key="2">
    <source>
        <dbReference type="ARBA" id="ARBA00022516"/>
    </source>
</evidence>
<dbReference type="PANTHER" id="PTHR12358:SF106">
    <property type="entry name" value="LIPID KINASE YEGS"/>
    <property type="match status" value="1"/>
</dbReference>
<dbReference type="InterPro" id="IPR001206">
    <property type="entry name" value="Diacylglycerol_kinase_cat_dom"/>
</dbReference>
<dbReference type="GO" id="GO:0016301">
    <property type="term" value="F:kinase activity"/>
    <property type="evidence" value="ECO:0007669"/>
    <property type="project" value="UniProtKB-KW"/>
</dbReference>
<name>A0A7K3WV69_9FLAO</name>
<dbReference type="Gene3D" id="2.60.200.40">
    <property type="match status" value="1"/>
</dbReference>
<dbReference type="InterPro" id="IPR045540">
    <property type="entry name" value="YegS/DAGK_C"/>
</dbReference>
<dbReference type="Gene3D" id="3.40.50.10330">
    <property type="entry name" value="Probable inorganic polyphosphate/atp-NAD kinase, domain 1"/>
    <property type="match status" value="1"/>
</dbReference>
<dbReference type="GO" id="GO:0008654">
    <property type="term" value="P:phospholipid biosynthetic process"/>
    <property type="evidence" value="ECO:0007669"/>
    <property type="project" value="UniProtKB-KW"/>
</dbReference>
<dbReference type="AlphaFoldDB" id="A0A7K3WV69"/>
<keyword evidence="2" id="KW-0444">Lipid biosynthesis</keyword>
<organism evidence="13 14">
    <name type="scientific">Cryomorpha ignava</name>
    <dbReference type="NCBI Taxonomy" id="101383"/>
    <lineage>
        <taxon>Bacteria</taxon>
        <taxon>Pseudomonadati</taxon>
        <taxon>Bacteroidota</taxon>
        <taxon>Flavobacteriia</taxon>
        <taxon>Flavobacteriales</taxon>
        <taxon>Cryomorphaceae</taxon>
        <taxon>Cryomorpha</taxon>
    </lineage>
</organism>
<dbReference type="Pfam" id="PF00781">
    <property type="entry name" value="DAGK_cat"/>
    <property type="match status" value="1"/>
</dbReference>
<dbReference type="Proteomes" id="UP000486602">
    <property type="component" value="Unassembled WGS sequence"/>
</dbReference>
<dbReference type="GO" id="GO:0005886">
    <property type="term" value="C:plasma membrane"/>
    <property type="evidence" value="ECO:0007669"/>
    <property type="project" value="TreeGrafter"/>
</dbReference>
<keyword evidence="8" id="KW-0460">Magnesium</keyword>
<dbReference type="InterPro" id="IPR005218">
    <property type="entry name" value="Diacylglycerol/lipid_kinase"/>
</dbReference>
<evidence type="ECO:0000256" key="7">
    <source>
        <dbReference type="ARBA" id="ARBA00022840"/>
    </source>
</evidence>
<evidence type="ECO:0000256" key="8">
    <source>
        <dbReference type="ARBA" id="ARBA00022842"/>
    </source>
</evidence>
<dbReference type="RefSeq" id="WP_163286843.1">
    <property type="nucleotide sequence ID" value="NZ_JAAGVY010000051.1"/>
</dbReference>
<dbReference type="SUPFAM" id="SSF111331">
    <property type="entry name" value="NAD kinase/diacylglycerol kinase-like"/>
    <property type="match status" value="1"/>
</dbReference>
<dbReference type="PROSITE" id="PS50146">
    <property type="entry name" value="DAGK"/>
    <property type="match status" value="1"/>
</dbReference>
<keyword evidence="5" id="KW-0547">Nucleotide-binding</keyword>
<dbReference type="EMBL" id="JAAGVY010000051">
    <property type="protein sequence ID" value="NEN25386.1"/>
    <property type="molecule type" value="Genomic_DNA"/>
</dbReference>
<reference evidence="13 14" key="1">
    <citation type="submission" date="2020-02" db="EMBL/GenBank/DDBJ databases">
        <title>Out from the shadows clarifying the taxonomy of the family Cryomorphaceae and related taxa by utilizing the GTDB taxonomic framework.</title>
        <authorList>
            <person name="Bowman J.P."/>
        </authorList>
    </citation>
    <scope>NUCLEOTIDE SEQUENCE [LARGE SCALE GENOMIC DNA]</scope>
    <source>
        <strain evidence="13 14">QSSC 1-22</strain>
    </source>
</reference>
<evidence type="ECO:0000256" key="3">
    <source>
        <dbReference type="ARBA" id="ARBA00022679"/>
    </source>
</evidence>
<comment type="cofactor">
    <cofactor evidence="1">
        <name>Mg(2+)</name>
        <dbReference type="ChEBI" id="CHEBI:18420"/>
    </cofactor>
</comment>
<dbReference type="PANTHER" id="PTHR12358">
    <property type="entry name" value="SPHINGOSINE KINASE"/>
    <property type="match status" value="1"/>
</dbReference>
<proteinExistence type="predicted"/>
<dbReference type="NCBIfam" id="TIGR00147">
    <property type="entry name" value="YegS/Rv2252/BmrU family lipid kinase"/>
    <property type="match status" value="1"/>
</dbReference>
<keyword evidence="14" id="KW-1185">Reference proteome</keyword>
<dbReference type="InterPro" id="IPR016064">
    <property type="entry name" value="NAD/diacylglycerol_kinase_sf"/>
</dbReference>
<evidence type="ECO:0000259" key="12">
    <source>
        <dbReference type="PROSITE" id="PS50146"/>
    </source>
</evidence>
<evidence type="ECO:0000256" key="9">
    <source>
        <dbReference type="ARBA" id="ARBA00023098"/>
    </source>
</evidence>
<keyword evidence="4" id="KW-0479">Metal-binding</keyword>
<comment type="caution">
    <text evidence="13">The sequence shown here is derived from an EMBL/GenBank/DDBJ whole genome shotgun (WGS) entry which is preliminary data.</text>
</comment>
<evidence type="ECO:0000256" key="4">
    <source>
        <dbReference type="ARBA" id="ARBA00022723"/>
    </source>
</evidence>
<keyword evidence="11" id="KW-1208">Phospholipid metabolism</keyword>
<evidence type="ECO:0000256" key="6">
    <source>
        <dbReference type="ARBA" id="ARBA00022777"/>
    </source>
</evidence>
<dbReference type="InterPro" id="IPR017438">
    <property type="entry name" value="ATP-NAD_kinase_N"/>
</dbReference>
<evidence type="ECO:0000256" key="11">
    <source>
        <dbReference type="ARBA" id="ARBA00023264"/>
    </source>
</evidence>
<feature type="domain" description="DAGKc" evidence="12">
    <location>
        <begin position="4"/>
        <end position="133"/>
    </location>
</feature>
<dbReference type="GO" id="GO:0005524">
    <property type="term" value="F:ATP binding"/>
    <property type="evidence" value="ECO:0007669"/>
    <property type="project" value="UniProtKB-KW"/>
</dbReference>
<evidence type="ECO:0000256" key="5">
    <source>
        <dbReference type="ARBA" id="ARBA00022741"/>
    </source>
</evidence>
<keyword evidence="6 13" id="KW-0418">Kinase</keyword>
<dbReference type="Pfam" id="PF19279">
    <property type="entry name" value="YegS_C"/>
    <property type="match status" value="1"/>
</dbReference>
<dbReference type="SMART" id="SM00046">
    <property type="entry name" value="DAGKc"/>
    <property type="match status" value="1"/>
</dbReference>
<gene>
    <name evidence="13" type="ORF">G3O08_17965</name>
</gene>
<evidence type="ECO:0000313" key="13">
    <source>
        <dbReference type="EMBL" id="NEN25386.1"/>
    </source>
</evidence>